<name>A0AB73T8M5_9FIRM</name>
<sequence length="165" mass="19072">MHKLIILRGNSGSGKTSVAKALQIKFGPNTMLLSHDMIRMDMLHVWSTEGIIKSEPLMINLLKYGKANSEITIMEGILPADAYNRLFETAVEEYGQNIFAYYYDLPFEETLIRHSTKPNRNDFGEADMRRWWREKDYLPMISEKIISNDLSLEDAVSMIYNQVCN</sequence>
<dbReference type="SUPFAM" id="SSF52540">
    <property type="entry name" value="P-loop containing nucleoside triphosphate hydrolases"/>
    <property type="match status" value="1"/>
</dbReference>
<comment type="caution">
    <text evidence="1">The sequence shown here is derived from an EMBL/GenBank/DDBJ whole genome shotgun (WGS) entry which is preliminary data.</text>
</comment>
<keyword evidence="1" id="KW-0808">Transferase</keyword>
<keyword evidence="2" id="KW-1185">Reference proteome</keyword>
<organism evidence="1 2">
    <name type="scientific">Murimonas intestini</name>
    <dbReference type="NCBI Taxonomy" id="1337051"/>
    <lineage>
        <taxon>Bacteria</taxon>
        <taxon>Bacillati</taxon>
        <taxon>Bacillota</taxon>
        <taxon>Clostridia</taxon>
        <taxon>Lachnospirales</taxon>
        <taxon>Lachnospiraceae</taxon>
        <taxon>Murimonas</taxon>
    </lineage>
</organism>
<proteinExistence type="predicted"/>
<reference evidence="1 2" key="1">
    <citation type="submission" date="2018-05" db="EMBL/GenBank/DDBJ databases">
        <authorList>
            <person name="Goeker M."/>
            <person name="Huntemann M."/>
            <person name="Clum A."/>
            <person name="Pillay M."/>
            <person name="Palaniappan K."/>
            <person name="Varghese N."/>
            <person name="Mikhailova N."/>
            <person name="Stamatis D."/>
            <person name="Reddy T."/>
            <person name="Daum C."/>
            <person name="Shapiro N."/>
            <person name="Ivanova N."/>
            <person name="Kyrpides N."/>
            <person name="Woyke T."/>
        </authorList>
    </citation>
    <scope>NUCLEOTIDE SEQUENCE [LARGE SCALE GENOMIC DNA]</scope>
    <source>
        <strain evidence="1 2">DSM 26524</strain>
    </source>
</reference>
<dbReference type="CDD" id="cd02019">
    <property type="entry name" value="NK"/>
    <property type="match status" value="1"/>
</dbReference>
<accession>A0AB73T8M5</accession>
<dbReference type="RefSeq" id="WP_109625071.1">
    <property type="nucleotide sequence ID" value="NZ_CABJAT010000002.1"/>
</dbReference>
<dbReference type="InterPro" id="IPR027417">
    <property type="entry name" value="P-loop_NTPase"/>
</dbReference>
<gene>
    <name evidence="1" type="ORF">C7383_102274</name>
</gene>
<dbReference type="AlphaFoldDB" id="A0AB73T8M5"/>
<dbReference type="EMBL" id="QGGY01000002">
    <property type="protein sequence ID" value="PWJ78138.1"/>
    <property type="molecule type" value="Genomic_DNA"/>
</dbReference>
<dbReference type="GO" id="GO:0016301">
    <property type="term" value="F:kinase activity"/>
    <property type="evidence" value="ECO:0007669"/>
    <property type="project" value="UniProtKB-KW"/>
</dbReference>
<keyword evidence="1" id="KW-0418">Kinase</keyword>
<evidence type="ECO:0000313" key="2">
    <source>
        <dbReference type="Proteomes" id="UP000245412"/>
    </source>
</evidence>
<evidence type="ECO:0000313" key="1">
    <source>
        <dbReference type="EMBL" id="PWJ78138.1"/>
    </source>
</evidence>
<dbReference type="Gene3D" id="3.40.50.300">
    <property type="entry name" value="P-loop containing nucleotide triphosphate hydrolases"/>
    <property type="match status" value="1"/>
</dbReference>
<dbReference type="Proteomes" id="UP000245412">
    <property type="component" value="Unassembled WGS sequence"/>
</dbReference>
<protein>
    <submittedName>
        <fullName evidence="1">Kinase</fullName>
    </submittedName>
</protein>
<dbReference type="NCBIfam" id="NF005255">
    <property type="entry name" value="PRK06762.2-2"/>
    <property type="match status" value="1"/>
</dbReference>